<dbReference type="InterPro" id="IPR050180">
    <property type="entry name" value="RNR_Ribonuclease"/>
</dbReference>
<gene>
    <name evidence="3" type="ORF">ACLA_066020</name>
</gene>
<dbReference type="GeneID" id="4704508"/>
<feature type="domain" description="RNB" evidence="2">
    <location>
        <begin position="401"/>
        <end position="746"/>
    </location>
</feature>
<feature type="region of interest" description="Disordered" evidence="1">
    <location>
        <begin position="259"/>
        <end position="278"/>
    </location>
</feature>
<dbReference type="GO" id="GO:0000932">
    <property type="term" value="C:P-body"/>
    <property type="evidence" value="ECO:0007669"/>
    <property type="project" value="TreeGrafter"/>
</dbReference>
<dbReference type="VEuPathDB" id="FungiDB:ACLA_066020"/>
<dbReference type="GO" id="GO:0006402">
    <property type="term" value="P:mRNA catabolic process"/>
    <property type="evidence" value="ECO:0007669"/>
    <property type="project" value="TreeGrafter"/>
</dbReference>
<accession>A1CG86</accession>
<dbReference type="OMA" id="WPYFFPR"/>
<name>A1CG86_ASPCL</name>
<dbReference type="InterPro" id="IPR001900">
    <property type="entry name" value="RNase_II/R"/>
</dbReference>
<evidence type="ECO:0000313" key="4">
    <source>
        <dbReference type="Proteomes" id="UP000006701"/>
    </source>
</evidence>
<keyword evidence="4" id="KW-1185">Reference proteome</keyword>
<dbReference type="eggNOG" id="KOG2102">
    <property type="taxonomic scope" value="Eukaryota"/>
</dbReference>
<dbReference type="Proteomes" id="UP000006701">
    <property type="component" value="Unassembled WGS sequence"/>
</dbReference>
<dbReference type="InterPro" id="IPR056625">
    <property type="entry name" value="SH3_CYT4"/>
</dbReference>
<dbReference type="KEGG" id="act:ACLA_066020"/>
<dbReference type="OrthoDB" id="2285229at2759"/>
<proteinExistence type="predicted"/>
<dbReference type="PANTHER" id="PTHR23355">
    <property type="entry name" value="RIBONUCLEASE"/>
    <property type="match status" value="1"/>
</dbReference>
<protein>
    <submittedName>
        <fullName evidence="3">Mitochondrial exoribonuclease Cyt-4, putative</fullName>
    </submittedName>
</protein>
<dbReference type="GO" id="GO:0000175">
    <property type="term" value="F:3'-5'-RNA exonuclease activity"/>
    <property type="evidence" value="ECO:0007669"/>
    <property type="project" value="TreeGrafter"/>
</dbReference>
<dbReference type="AlphaFoldDB" id="A1CG86"/>
<dbReference type="EMBL" id="DS027053">
    <property type="protein sequence ID" value="EAW10966.1"/>
    <property type="molecule type" value="Genomic_DNA"/>
</dbReference>
<dbReference type="Pfam" id="PF23216">
    <property type="entry name" value="WHD_CYT4"/>
    <property type="match status" value="1"/>
</dbReference>
<evidence type="ECO:0000256" key="1">
    <source>
        <dbReference type="SAM" id="MobiDB-lite"/>
    </source>
</evidence>
<sequence length="896" mass="101905">MSEKRGKRWINIFSLETWWLSARTVDGLLSFAIYVRSVQKQQQFYTERGKWRIAHSKDLDYVVKQFAPRELVAPLLPHFPDKLAQLSFEMQSSIEGGVPRPIGAPLLQSMIDFDTKLQEFYRDHAQTLDNIHETVADEEDRLAYTLEELACKALGKDKEELDETILFAVHQAVRRKPFLIENDRSSLFTNHYLVQPKRVAKVLDQVVQWTHEHQDHLLRAATGRVSGRDVPKITDHPMQRFLQKAQRLIALSRRARSPTTMASVGPTAQRYEPGQDGKPMVYREMPTEPFNDNDRKIIEYLLLWCIPPRRMTSGSLRSTGSYIMRATGMYTTLDLNASTVQLFLQELGVIAPWENLRLLDQSLALPGHGISKKSDAMWQNVQEACEKLNKEGLSDSMESLRTDWGDLAVYCVDNPDAQEIDDGVSLERVPGSTDTFWIRIHIANPSAFVNRDSTIMEYAAMRNQTLYVPERTYPMLPSSLTQSHFSLAPGRPTLTFSAKINLQGEVLETEIANGIARNVIYITHDKLRSLFEPSTDSPEVLAVGGQFTKEHSREGMRSTLTPEDQDTFHTLRKLMLAFREYRLKNGAMELPSRPDTSVSVIPGTESMRPFNMDVTNGHYFLGDPIIQLRSGNTNPHEVPDVTKRNLISTLMNFACWVSGKWCAERNIPAVYDGTWYHPEYPRLTNENAAGYGGQGWLHYAAPKGISSSTPVPHIPLGLDTYVKSTSPLRRYIDLIAHYQIEAALRFEHEHSRQLDATQDTAVLPFSQADVDEYISRSRWKSNRIRDCDTASKQFWACMLLFRAFYFGECDLPETFTCLVHKPYNSTPMAGTEFGQGYSGVITSLGVRCQILAPNMPDIDILSIVTARITSVDLSRMIVVVEATQVLKHFERVGEWR</sequence>
<dbReference type="STRING" id="344612.A1CG86"/>
<evidence type="ECO:0000259" key="2">
    <source>
        <dbReference type="SMART" id="SM00955"/>
    </source>
</evidence>
<dbReference type="SUPFAM" id="SSF50249">
    <property type="entry name" value="Nucleic acid-binding proteins"/>
    <property type="match status" value="1"/>
</dbReference>
<dbReference type="HOGENOM" id="CLU_002512_0_1_1"/>
<dbReference type="RefSeq" id="XP_001272392.1">
    <property type="nucleotide sequence ID" value="XM_001272391.1"/>
</dbReference>
<dbReference type="Pfam" id="PF00773">
    <property type="entry name" value="RNB"/>
    <property type="match status" value="2"/>
</dbReference>
<dbReference type="SMART" id="SM00955">
    <property type="entry name" value="RNB"/>
    <property type="match status" value="1"/>
</dbReference>
<dbReference type="PANTHER" id="PTHR23355:SF65">
    <property type="entry name" value="EXORIBONUCLEASE CYT-4, PUTATIVE (AFU_ORTHOLOGUE AFUA_7G01550)-RELATED"/>
    <property type="match status" value="1"/>
</dbReference>
<dbReference type="Pfam" id="PF23214">
    <property type="entry name" value="SH3_CYT4"/>
    <property type="match status" value="1"/>
</dbReference>
<dbReference type="GO" id="GO:0003723">
    <property type="term" value="F:RNA binding"/>
    <property type="evidence" value="ECO:0007669"/>
    <property type="project" value="InterPro"/>
</dbReference>
<dbReference type="InterPro" id="IPR056624">
    <property type="entry name" value="WH_CYT4"/>
</dbReference>
<organism evidence="3 4">
    <name type="scientific">Aspergillus clavatus (strain ATCC 1007 / CBS 513.65 / DSM 816 / NCTC 3887 / NRRL 1 / QM 1276 / 107)</name>
    <dbReference type="NCBI Taxonomy" id="344612"/>
    <lineage>
        <taxon>Eukaryota</taxon>
        <taxon>Fungi</taxon>
        <taxon>Dikarya</taxon>
        <taxon>Ascomycota</taxon>
        <taxon>Pezizomycotina</taxon>
        <taxon>Eurotiomycetes</taxon>
        <taxon>Eurotiomycetidae</taxon>
        <taxon>Eurotiales</taxon>
        <taxon>Aspergillaceae</taxon>
        <taxon>Aspergillus</taxon>
        <taxon>Aspergillus subgen. Fumigati</taxon>
    </lineage>
</organism>
<reference evidence="3 4" key="1">
    <citation type="journal article" date="2008" name="PLoS Genet.">
        <title>Genomic islands in the pathogenic filamentous fungus Aspergillus fumigatus.</title>
        <authorList>
            <person name="Fedorova N.D."/>
            <person name="Khaldi N."/>
            <person name="Joardar V.S."/>
            <person name="Maiti R."/>
            <person name="Amedeo P."/>
            <person name="Anderson M.J."/>
            <person name="Crabtree J."/>
            <person name="Silva J.C."/>
            <person name="Badger J.H."/>
            <person name="Albarraq A."/>
            <person name="Angiuoli S."/>
            <person name="Bussey H."/>
            <person name="Bowyer P."/>
            <person name="Cotty P.J."/>
            <person name="Dyer P.S."/>
            <person name="Egan A."/>
            <person name="Galens K."/>
            <person name="Fraser-Liggett C.M."/>
            <person name="Haas B.J."/>
            <person name="Inman J.M."/>
            <person name="Kent R."/>
            <person name="Lemieux S."/>
            <person name="Malavazi I."/>
            <person name="Orvis J."/>
            <person name="Roemer T."/>
            <person name="Ronning C.M."/>
            <person name="Sundaram J.P."/>
            <person name="Sutton G."/>
            <person name="Turner G."/>
            <person name="Venter J.C."/>
            <person name="White O.R."/>
            <person name="Whitty B.R."/>
            <person name="Youngman P."/>
            <person name="Wolfe K.H."/>
            <person name="Goldman G.H."/>
            <person name="Wortman J.R."/>
            <person name="Jiang B."/>
            <person name="Denning D.W."/>
            <person name="Nierman W.C."/>
        </authorList>
    </citation>
    <scope>NUCLEOTIDE SEQUENCE [LARGE SCALE GENOMIC DNA]</scope>
    <source>
        <strain evidence="4">ATCC 1007 / CBS 513.65 / DSM 816 / NCTC 3887 / NRRL 1</strain>
    </source>
</reference>
<evidence type="ECO:0000313" key="3">
    <source>
        <dbReference type="EMBL" id="EAW10966.1"/>
    </source>
</evidence>
<dbReference type="InterPro" id="IPR012340">
    <property type="entry name" value="NA-bd_OB-fold"/>
</dbReference>